<reference evidence="1" key="1">
    <citation type="journal article" date="2020" name="New Phytol.">
        <title>Comparative genomics reveals dynamic genome evolution in host specialist ectomycorrhizal fungi.</title>
        <authorList>
            <person name="Lofgren L.A."/>
            <person name="Nguyen N.H."/>
            <person name="Vilgalys R."/>
            <person name="Ruytinx J."/>
            <person name="Liao H.L."/>
            <person name="Branco S."/>
            <person name="Kuo A."/>
            <person name="LaButti K."/>
            <person name="Lipzen A."/>
            <person name="Andreopoulos W."/>
            <person name="Pangilinan J."/>
            <person name="Riley R."/>
            <person name="Hundley H."/>
            <person name="Na H."/>
            <person name="Barry K."/>
            <person name="Grigoriev I.V."/>
            <person name="Stajich J.E."/>
            <person name="Kennedy P.G."/>
        </authorList>
    </citation>
    <scope>NUCLEOTIDE SEQUENCE</scope>
    <source>
        <strain evidence="1">MN1</strain>
    </source>
</reference>
<dbReference type="EMBL" id="JABBWG010000031">
    <property type="protein sequence ID" value="KAG1810956.1"/>
    <property type="molecule type" value="Genomic_DNA"/>
</dbReference>
<gene>
    <name evidence="1" type="ORF">BJ212DRAFT_1579383</name>
</gene>
<sequence>MTYTIAVRTIDTTASDPGFTVVEKTVWYYANGGTWSNTGSIETLVMGGSGTSGALRFRNGAGEEFLVTLGIHNYNVWCDAVTDLAPGDTGLKIHTEYYTG</sequence>
<dbReference type="GeneID" id="64636261"/>
<organism evidence="1 2">
    <name type="scientific">Suillus subaureus</name>
    <dbReference type="NCBI Taxonomy" id="48587"/>
    <lineage>
        <taxon>Eukaryota</taxon>
        <taxon>Fungi</taxon>
        <taxon>Dikarya</taxon>
        <taxon>Basidiomycota</taxon>
        <taxon>Agaricomycotina</taxon>
        <taxon>Agaricomycetes</taxon>
        <taxon>Agaricomycetidae</taxon>
        <taxon>Boletales</taxon>
        <taxon>Suillineae</taxon>
        <taxon>Suillaceae</taxon>
        <taxon>Suillus</taxon>
    </lineage>
</organism>
<comment type="caution">
    <text evidence="1">The sequence shown here is derived from an EMBL/GenBank/DDBJ whole genome shotgun (WGS) entry which is preliminary data.</text>
</comment>
<evidence type="ECO:0000313" key="1">
    <source>
        <dbReference type="EMBL" id="KAG1810956.1"/>
    </source>
</evidence>
<dbReference type="InterPro" id="IPR015926">
    <property type="entry name" value="Cytolysin/lectin"/>
</dbReference>
<proteinExistence type="predicted"/>
<dbReference type="SUPFAM" id="SSF63724">
    <property type="entry name" value="Cytolysin/lectin"/>
    <property type="match status" value="1"/>
</dbReference>
<keyword evidence="2" id="KW-1185">Reference proteome</keyword>
<dbReference type="Gene3D" id="2.60.270.20">
    <property type="entry name" value="Cytolysin/lectin"/>
    <property type="match status" value="1"/>
</dbReference>
<dbReference type="Pfam" id="PF07367">
    <property type="entry name" value="FB_lectin"/>
    <property type="match status" value="1"/>
</dbReference>
<evidence type="ECO:0000313" key="2">
    <source>
        <dbReference type="Proteomes" id="UP000807769"/>
    </source>
</evidence>
<name>A0A9P7E4P2_9AGAM</name>
<dbReference type="Proteomes" id="UP000807769">
    <property type="component" value="Unassembled WGS sequence"/>
</dbReference>
<dbReference type="AlphaFoldDB" id="A0A9P7E4P2"/>
<dbReference type="RefSeq" id="XP_041189736.1">
    <property type="nucleotide sequence ID" value="XM_041342245.1"/>
</dbReference>
<dbReference type="InterPro" id="IPR009960">
    <property type="entry name" value="Fruit_body_lectin_fun"/>
</dbReference>
<dbReference type="OrthoDB" id="4791458at2759"/>
<accession>A0A9P7E4P2</accession>
<protein>
    <submittedName>
        <fullName evidence="1">Cytolysin/lectin</fullName>
    </submittedName>
</protein>